<organism evidence="1 2">
    <name type="scientific">Cinchona calisaya</name>
    <dbReference type="NCBI Taxonomy" id="153742"/>
    <lineage>
        <taxon>Eukaryota</taxon>
        <taxon>Viridiplantae</taxon>
        <taxon>Streptophyta</taxon>
        <taxon>Embryophyta</taxon>
        <taxon>Tracheophyta</taxon>
        <taxon>Spermatophyta</taxon>
        <taxon>Magnoliopsida</taxon>
        <taxon>eudicotyledons</taxon>
        <taxon>Gunneridae</taxon>
        <taxon>Pentapetalae</taxon>
        <taxon>asterids</taxon>
        <taxon>lamiids</taxon>
        <taxon>Gentianales</taxon>
        <taxon>Rubiaceae</taxon>
        <taxon>Cinchonoideae</taxon>
        <taxon>Cinchoneae</taxon>
        <taxon>Cinchona</taxon>
    </lineage>
</organism>
<protein>
    <submittedName>
        <fullName evidence="1">Uncharacterized protein</fullName>
    </submittedName>
</protein>
<dbReference type="Proteomes" id="UP001630127">
    <property type="component" value="Unassembled WGS sequence"/>
</dbReference>
<dbReference type="EMBL" id="JBJUIK010000011">
    <property type="protein sequence ID" value="KAL3513274.1"/>
    <property type="molecule type" value="Genomic_DNA"/>
</dbReference>
<evidence type="ECO:0000313" key="2">
    <source>
        <dbReference type="Proteomes" id="UP001630127"/>
    </source>
</evidence>
<name>A0ABD2Z2B9_9GENT</name>
<dbReference type="AlphaFoldDB" id="A0ABD2Z2B9"/>
<feature type="non-terminal residue" evidence="1">
    <location>
        <position position="1"/>
    </location>
</feature>
<comment type="caution">
    <text evidence="1">The sequence shown here is derived from an EMBL/GenBank/DDBJ whole genome shotgun (WGS) entry which is preliminary data.</text>
</comment>
<proteinExistence type="predicted"/>
<sequence length="51" mass="5559">GTPVNRSNGDKVGLVAQRIRTRGYEPQCLGLESLLAHNQPEGEVRFPLGVE</sequence>
<reference evidence="1 2" key="1">
    <citation type="submission" date="2024-11" db="EMBL/GenBank/DDBJ databases">
        <title>A near-complete genome assembly of Cinchona calisaya.</title>
        <authorList>
            <person name="Lian D.C."/>
            <person name="Zhao X.W."/>
            <person name="Wei L."/>
        </authorList>
    </citation>
    <scope>NUCLEOTIDE SEQUENCE [LARGE SCALE GENOMIC DNA]</scope>
    <source>
        <tissue evidence="1">Nenye</tissue>
    </source>
</reference>
<evidence type="ECO:0000313" key="1">
    <source>
        <dbReference type="EMBL" id="KAL3513274.1"/>
    </source>
</evidence>
<keyword evidence="2" id="KW-1185">Reference proteome</keyword>
<accession>A0ABD2Z2B9</accession>
<gene>
    <name evidence="1" type="ORF">ACH5RR_025991</name>
</gene>